<name>A0A1I0I8U8_9GAMM</name>
<organism evidence="9 10">
    <name type="scientific">Marinobacter segnicrescens</name>
    <dbReference type="NCBI Taxonomy" id="430453"/>
    <lineage>
        <taxon>Bacteria</taxon>
        <taxon>Pseudomonadati</taxon>
        <taxon>Pseudomonadota</taxon>
        <taxon>Gammaproteobacteria</taxon>
        <taxon>Pseudomonadales</taxon>
        <taxon>Marinobacteraceae</taxon>
        <taxon>Marinobacter</taxon>
    </lineage>
</organism>
<keyword evidence="7" id="KW-0732">Signal</keyword>
<dbReference type="Gene3D" id="3.10.50.40">
    <property type="match status" value="1"/>
</dbReference>
<dbReference type="EMBL" id="FOHZ01000049">
    <property type="protein sequence ID" value="SET92997.1"/>
    <property type="molecule type" value="Genomic_DNA"/>
</dbReference>
<evidence type="ECO:0000256" key="4">
    <source>
        <dbReference type="ARBA" id="ARBA00023235"/>
    </source>
</evidence>
<dbReference type="AlphaFoldDB" id="A0A1I0I8U8"/>
<protein>
    <recommendedName>
        <fullName evidence="6">Peptidyl-prolyl cis-trans isomerase</fullName>
        <ecNumber evidence="6">5.2.1.8</ecNumber>
    </recommendedName>
</protein>
<evidence type="ECO:0000256" key="3">
    <source>
        <dbReference type="ARBA" id="ARBA00023110"/>
    </source>
</evidence>
<reference evidence="10" key="1">
    <citation type="submission" date="2016-10" db="EMBL/GenBank/DDBJ databases">
        <authorList>
            <person name="Varghese N."/>
            <person name="Submissions S."/>
        </authorList>
    </citation>
    <scope>NUCLEOTIDE SEQUENCE [LARGE SCALE GENOMIC DNA]</scope>
    <source>
        <strain evidence="10">CGMCC 1.6489</strain>
    </source>
</reference>
<dbReference type="RefSeq" id="WP_245742744.1">
    <property type="nucleotide sequence ID" value="NZ_FOHZ01000049.1"/>
</dbReference>
<dbReference type="Gene3D" id="1.10.287.460">
    <property type="entry name" value="Peptidyl-prolyl cis-trans isomerase, FKBP-type, N-terminal domain"/>
    <property type="match status" value="1"/>
</dbReference>
<evidence type="ECO:0000259" key="8">
    <source>
        <dbReference type="PROSITE" id="PS50059"/>
    </source>
</evidence>
<accession>A0A1I0I8U8</accession>
<evidence type="ECO:0000256" key="7">
    <source>
        <dbReference type="SAM" id="SignalP"/>
    </source>
</evidence>
<feature type="signal peptide" evidence="7">
    <location>
        <begin position="1"/>
        <end position="18"/>
    </location>
</feature>
<keyword evidence="10" id="KW-1185">Reference proteome</keyword>
<feature type="domain" description="PPIase FKBP-type" evidence="8">
    <location>
        <begin position="162"/>
        <end position="248"/>
    </location>
</feature>
<dbReference type="EC" id="5.2.1.8" evidence="6"/>
<evidence type="ECO:0000256" key="5">
    <source>
        <dbReference type="PROSITE-ProRule" id="PRU00277"/>
    </source>
</evidence>
<gene>
    <name evidence="9" type="ORF">SAMN04487962_1493</name>
</gene>
<feature type="chain" id="PRO_5011669467" description="Peptidyl-prolyl cis-trans isomerase" evidence="7">
    <location>
        <begin position="19"/>
        <end position="250"/>
    </location>
</feature>
<dbReference type="InterPro" id="IPR036944">
    <property type="entry name" value="PPIase_FKBP_N_sf"/>
</dbReference>
<keyword evidence="3 5" id="KW-0697">Rotamase</keyword>
<evidence type="ECO:0000256" key="6">
    <source>
        <dbReference type="RuleBase" id="RU003915"/>
    </source>
</evidence>
<dbReference type="PANTHER" id="PTHR43811:SF19">
    <property type="entry name" value="39 KDA FK506-BINDING NUCLEAR PROTEIN"/>
    <property type="match status" value="1"/>
</dbReference>
<comment type="similarity">
    <text evidence="2 6">Belongs to the FKBP-type PPIase family.</text>
</comment>
<dbReference type="GO" id="GO:0006457">
    <property type="term" value="P:protein folding"/>
    <property type="evidence" value="ECO:0007669"/>
    <property type="project" value="InterPro"/>
</dbReference>
<evidence type="ECO:0000256" key="2">
    <source>
        <dbReference type="ARBA" id="ARBA00006577"/>
    </source>
</evidence>
<evidence type="ECO:0000313" key="10">
    <source>
        <dbReference type="Proteomes" id="UP000198762"/>
    </source>
</evidence>
<dbReference type="Pfam" id="PF00254">
    <property type="entry name" value="FKBP_C"/>
    <property type="match status" value="1"/>
</dbReference>
<dbReference type="InterPro" id="IPR046357">
    <property type="entry name" value="PPIase_dom_sf"/>
</dbReference>
<evidence type="ECO:0000313" key="9">
    <source>
        <dbReference type="EMBL" id="SET92997.1"/>
    </source>
</evidence>
<dbReference type="STRING" id="430453.SAMN04487962_1493"/>
<sequence length="250" mass="27891">MKAYSSTFALLLMGAALAGTYSGPAFSEDPNQVETDEKQSKHGFETLDDRFSYAYGADLAEKFKEEGIELNVDILAMAMKDAYRGGEMKMPDDEIAATLDLYQKVHTKKKEAERAIIGKKNKKEGEVFLAENAGKEGVIVTKSGLQYKVITKGNGDYTPTENDEVTVHYRGTFVDGTEFDSTYQRNEPYRVKVKQLIPGWIEALKMMSEGDKWELYIPADIAYGERGSGNYVGPNATLIFEVELLDIEKS</sequence>
<dbReference type="InterPro" id="IPR001179">
    <property type="entry name" value="PPIase_FKBP_dom"/>
</dbReference>
<dbReference type="Pfam" id="PF01346">
    <property type="entry name" value="FKBP_N"/>
    <property type="match status" value="1"/>
</dbReference>
<dbReference type="SUPFAM" id="SSF54534">
    <property type="entry name" value="FKBP-like"/>
    <property type="match status" value="1"/>
</dbReference>
<dbReference type="PANTHER" id="PTHR43811">
    <property type="entry name" value="FKBP-TYPE PEPTIDYL-PROLYL CIS-TRANS ISOMERASE FKPA"/>
    <property type="match status" value="1"/>
</dbReference>
<dbReference type="InterPro" id="IPR000774">
    <property type="entry name" value="PPIase_FKBP_N"/>
</dbReference>
<dbReference type="GO" id="GO:0003755">
    <property type="term" value="F:peptidyl-prolyl cis-trans isomerase activity"/>
    <property type="evidence" value="ECO:0007669"/>
    <property type="project" value="UniProtKB-UniRule"/>
</dbReference>
<dbReference type="Proteomes" id="UP000198762">
    <property type="component" value="Unassembled WGS sequence"/>
</dbReference>
<comment type="catalytic activity">
    <reaction evidence="1 5 6">
        <text>[protein]-peptidylproline (omega=180) = [protein]-peptidylproline (omega=0)</text>
        <dbReference type="Rhea" id="RHEA:16237"/>
        <dbReference type="Rhea" id="RHEA-COMP:10747"/>
        <dbReference type="Rhea" id="RHEA-COMP:10748"/>
        <dbReference type="ChEBI" id="CHEBI:83833"/>
        <dbReference type="ChEBI" id="CHEBI:83834"/>
        <dbReference type="EC" id="5.2.1.8"/>
    </reaction>
</comment>
<evidence type="ECO:0000256" key="1">
    <source>
        <dbReference type="ARBA" id="ARBA00000971"/>
    </source>
</evidence>
<dbReference type="FunFam" id="3.10.50.40:FF:000006">
    <property type="entry name" value="Peptidyl-prolyl cis-trans isomerase"/>
    <property type="match status" value="1"/>
</dbReference>
<keyword evidence="4 5" id="KW-0413">Isomerase</keyword>
<dbReference type="PROSITE" id="PS50059">
    <property type="entry name" value="FKBP_PPIASE"/>
    <property type="match status" value="1"/>
</dbReference>
<proteinExistence type="inferred from homology"/>